<accession>A0AAP0QJ75</accession>
<dbReference type="Proteomes" id="UP001428341">
    <property type="component" value="Unassembled WGS sequence"/>
</dbReference>
<gene>
    <name evidence="9" type="ORF">WN944_012874</name>
</gene>
<dbReference type="GO" id="GO:0005634">
    <property type="term" value="C:nucleus"/>
    <property type="evidence" value="ECO:0007669"/>
    <property type="project" value="UniProtKB-SubCell"/>
</dbReference>
<protein>
    <submittedName>
        <fullName evidence="9">Uncharacterized protein</fullName>
    </submittedName>
</protein>
<dbReference type="CDD" id="cd07821">
    <property type="entry name" value="PYR_PYL_RCAR_like"/>
    <property type="match status" value="1"/>
</dbReference>
<comment type="subcellular location">
    <subcellularLocation>
        <location evidence="2">Cytoplasm</location>
    </subcellularLocation>
    <subcellularLocation>
        <location evidence="1">Nucleus</location>
    </subcellularLocation>
</comment>
<dbReference type="PANTHER" id="PTHR31213:SF175">
    <property type="entry name" value="ABSCISIC ACID RECEPTOR PYL9-LIKE"/>
    <property type="match status" value="1"/>
</dbReference>
<dbReference type="InterPro" id="IPR023393">
    <property type="entry name" value="START-like_dom_sf"/>
</dbReference>
<dbReference type="EMBL" id="JBCGBO010000005">
    <property type="protein sequence ID" value="KAK9197691.1"/>
    <property type="molecule type" value="Genomic_DNA"/>
</dbReference>
<evidence type="ECO:0000256" key="7">
    <source>
        <dbReference type="ARBA" id="ARBA00023242"/>
    </source>
</evidence>
<comment type="similarity">
    <text evidence="3">Belongs to the PYR/PYL/RCAR abscisic acid intracellular receptor family.</text>
</comment>
<dbReference type="GO" id="GO:0010427">
    <property type="term" value="F:abscisic acid binding"/>
    <property type="evidence" value="ECO:0007669"/>
    <property type="project" value="TreeGrafter"/>
</dbReference>
<evidence type="ECO:0000256" key="2">
    <source>
        <dbReference type="ARBA" id="ARBA00004496"/>
    </source>
</evidence>
<evidence type="ECO:0000256" key="3">
    <source>
        <dbReference type="ARBA" id="ARBA00008594"/>
    </source>
</evidence>
<evidence type="ECO:0000313" key="10">
    <source>
        <dbReference type="Proteomes" id="UP001428341"/>
    </source>
</evidence>
<dbReference type="GO" id="GO:0005737">
    <property type="term" value="C:cytoplasm"/>
    <property type="evidence" value="ECO:0007669"/>
    <property type="project" value="UniProtKB-SubCell"/>
</dbReference>
<evidence type="ECO:0000256" key="8">
    <source>
        <dbReference type="ARBA" id="ARBA00023272"/>
    </source>
</evidence>
<evidence type="ECO:0000256" key="1">
    <source>
        <dbReference type="ARBA" id="ARBA00004123"/>
    </source>
</evidence>
<dbReference type="PANTHER" id="PTHR31213">
    <property type="entry name" value="OS08G0374000 PROTEIN-RELATED"/>
    <property type="match status" value="1"/>
</dbReference>
<dbReference type="SUPFAM" id="SSF55961">
    <property type="entry name" value="Bet v1-like"/>
    <property type="match status" value="1"/>
</dbReference>
<evidence type="ECO:0000313" key="9">
    <source>
        <dbReference type="EMBL" id="KAK9197691.1"/>
    </source>
</evidence>
<name>A0AAP0QJ75_9ROSI</name>
<dbReference type="InterPro" id="IPR019587">
    <property type="entry name" value="Polyketide_cyclase/dehydratase"/>
</dbReference>
<keyword evidence="7" id="KW-0539">Nucleus</keyword>
<dbReference type="Pfam" id="PF10604">
    <property type="entry name" value="Polyketide_cyc2"/>
    <property type="match status" value="1"/>
</dbReference>
<reference evidence="9 10" key="1">
    <citation type="submission" date="2024-05" db="EMBL/GenBank/DDBJ databases">
        <title>Haplotype-resolved chromosome-level genome assembly of Huyou (Citrus changshanensis).</title>
        <authorList>
            <person name="Miao C."/>
            <person name="Chen W."/>
            <person name="Wu Y."/>
            <person name="Wang L."/>
            <person name="Zhao S."/>
            <person name="Grierson D."/>
            <person name="Xu C."/>
            <person name="Chen K."/>
        </authorList>
    </citation>
    <scope>NUCLEOTIDE SEQUENCE [LARGE SCALE GENOMIC DNA]</scope>
    <source>
        <strain evidence="9">01-14</strain>
        <tissue evidence="9">Leaf</tissue>
    </source>
</reference>
<evidence type="ECO:0000256" key="6">
    <source>
        <dbReference type="ARBA" id="ARBA00023170"/>
    </source>
</evidence>
<dbReference type="AlphaFoldDB" id="A0AAP0QJ75"/>
<sequence length="248" mass="27767">MMVTNDYITVNDSGSGGFGKTEEDYIKRHHKHDVHDHQCSSTLVKHIKAPVHLVSICSPSFIFSKESKYSSGVTAMGLFIAVLKLSQVWSLVRRFDQPQKYKPFVSRCIVQGDLQIGSVREVNVKSGLPATTSTERLELLDDEEHIFGMRIVGGDHRLKIIWNFSNFISTSSSKLQNYSSIVTVHPEVIDGRPGTLVIESFVVDVPDGNTKDETCYFVEALIKCNLKSLADVSEHLAVQDRTEPIDRI</sequence>
<dbReference type="GO" id="GO:0004864">
    <property type="term" value="F:protein phosphatase inhibitor activity"/>
    <property type="evidence" value="ECO:0007669"/>
    <property type="project" value="UniProtKB-KW"/>
</dbReference>
<keyword evidence="4" id="KW-0963">Cytoplasm</keyword>
<keyword evidence="10" id="KW-1185">Reference proteome</keyword>
<dbReference type="GO" id="GO:0009738">
    <property type="term" value="P:abscisic acid-activated signaling pathway"/>
    <property type="evidence" value="ECO:0007669"/>
    <property type="project" value="UniProtKB-KW"/>
</dbReference>
<dbReference type="Gene3D" id="3.30.530.20">
    <property type="match status" value="2"/>
</dbReference>
<keyword evidence="6" id="KW-0675">Receptor</keyword>
<evidence type="ECO:0000256" key="5">
    <source>
        <dbReference type="ARBA" id="ARBA00022682"/>
    </source>
</evidence>
<keyword evidence="5" id="KW-0938">Abscisic acid signaling pathway</keyword>
<organism evidence="9 10">
    <name type="scientific">Citrus x changshan-huyou</name>
    <dbReference type="NCBI Taxonomy" id="2935761"/>
    <lineage>
        <taxon>Eukaryota</taxon>
        <taxon>Viridiplantae</taxon>
        <taxon>Streptophyta</taxon>
        <taxon>Embryophyta</taxon>
        <taxon>Tracheophyta</taxon>
        <taxon>Spermatophyta</taxon>
        <taxon>Magnoliopsida</taxon>
        <taxon>eudicotyledons</taxon>
        <taxon>Gunneridae</taxon>
        <taxon>Pentapetalae</taxon>
        <taxon>rosids</taxon>
        <taxon>malvids</taxon>
        <taxon>Sapindales</taxon>
        <taxon>Rutaceae</taxon>
        <taxon>Aurantioideae</taxon>
        <taxon>Citrus</taxon>
    </lineage>
</organism>
<keyword evidence="8" id="KW-0650">Protein phosphatase inhibitor</keyword>
<evidence type="ECO:0000256" key="4">
    <source>
        <dbReference type="ARBA" id="ARBA00022490"/>
    </source>
</evidence>
<proteinExistence type="inferred from homology"/>
<dbReference type="InterPro" id="IPR050279">
    <property type="entry name" value="Plant_def-hormone_signal"/>
</dbReference>
<dbReference type="GO" id="GO:0038023">
    <property type="term" value="F:signaling receptor activity"/>
    <property type="evidence" value="ECO:0007669"/>
    <property type="project" value="TreeGrafter"/>
</dbReference>
<comment type="caution">
    <text evidence="9">The sequence shown here is derived from an EMBL/GenBank/DDBJ whole genome shotgun (WGS) entry which is preliminary data.</text>
</comment>